<protein>
    <submittedName>
        <fullName evidence="3">Methylated-DNA--[protein]-cysteine S-methyltransferase</fullName>
        <ecNumber evidence="3">2.1.1.63</ecNumber>
    </submittedName>
</protein>
<dbReference type="GO" id="GO:0006281">
    <property type="term" value="P:DNA repair"/>
    <property type="evidence" value="ECO:0007669"/>
    <property type="project" value="InterPro"/>
</dbReference>
<dbReference type="Gene3D" id="1.10.10.10">
    <property type="entry name" value="Winged helix-like DNA-binding domain superfamily/Winged helix DNA-binding domain"/>
    <property type="match status" value="1"/>
</dbReference>
<keyword evidence="3" id="KW-0489">Methyltransferase</keyword>
<gene>
    <name evidence="3" type="ORF">ABXS69_00105</name>
</gene>
<feature type="domain" description="Methylated-DNA-[protein]-cysteine S-methyltransferase DNA binding" evidence="2">
    <location>
        <begin position="101"/>
        <end position="180"/>
    </location>
</feature>
<dbReference type="InterPro" id="IPR036388">
    <property type="entry name" value="WH-like_DNA-bd_sf"/>
</dbReference>
<evidence type="ECO:0000313" key="3">
    <source>
        <dbReference type="EMBL" id="XCP82378.1"/>
    </source>
</evidence>
<dbReference type="SUPFAM" id="SSF46767">
    <property type="entry name" value="Methylated DNA-protein cysteine methyltransferase, C-terminal domain"/>
    <property type="match status" value="1"/>
</dbReference>
<dbReference type="EMBL" id="CP159989">
    <property type="protein sequence ID" value="XCP82378.1"/>
    <property type="molecule type" value="Genomic_DNA"/>
</dbReference>
<proteinExistence type="predicted"/>
<dbReference type="Pfam" id="PF01035">
    <property type="entry name" value="DNA_binding_1"/>
    <property type="match status" value="1"/>
</dbReference>
<sequence length="201" mass="20784">MARPQRDRDDDGLAASVATVPTPDGPFTIIVGSAVLASGWTEDPAGLLALIHPGLRPGRLEEASAGSVPGALAQALSALEAYYDGELGAPARVPVLQRSGPFRERAWEVLRGIGPGRLVSYAEYAALCGSPRAARAAAGACAFNAAALFVPCHRVARADGSLGGFRYGPATKESLLAREGRRAQGADAGRLADDLVQRVRA</sequence>
<accession>A0AAU8N1X1</accession>
<keyword evidence="3" id="KW-0808">Transferase</keyword>
<dbReference type="EC" id="2.1.1.63" evidence="3"/>
<dbReference type="CDD" id="cd06445">
    <property type="entry name" value="ATase"/>
    <property type="match status" value="1"/>
</dbReference>
<dbReference type="InterPro" id="IPR036217">
    <property type="entry name" value="MethylDNA_cys_MeTrfase_DNAb"/>
</dbReference>
<dbReference type="PANTHER" id="PTHR10815">
    <property type="entry name" value="METHYLATED-DNA--PROTEIN-CYSTEINE METHYLTRANSFERASE"/>
    <property type="match status" value="1"/>
</dbReference>
<name>A0AAU8N1X1_9ACTO</name>
<dbReference type="NCBIfam" id="TIGR00589">
    <property type="entry name" value="ogt"/>
    <property type="match status" value="1"/>
</dbReference>
<dbReference type="PANTHER" id="PTHR10815:SF13">
    <property type="entry name" value="METHYLATED-DNA--PROTEIN-CYSTEINE METHYLTRANSFERASE"/>
    <property type="match status" value="1"/>
</dbReference>
<dbReference type="GO" id="GO:0032259">
    <property type="term" value="P:methylation"/>
    <property type="evidence" value="ECO:0007669"/>
    <property type="project" value="UniProtKB-KW"/>
</dbReference>
<dbReference type="GO" id="GO:0003908">
    <property type="term" value="F:methylated-DNA-[protein]-cysteine S-methyltransferase activity"/>
    <property type="evidence" value="ECO:0007669"/>
    <property type="project" value="UniProtKB-EC"/>
</dbReference>
<dbReference type="InterPro" id="IPR014048">
    <property type="entry name" value="MethylDNA_cys_MeTrfase_DNA-bd"/>
</dbReference>
<reference evidence="3" key="1">
    <citation type="submission" date="2024-05" db="EMBL/GenBank/DDBJ databases">
        <title>Draft genome assemblies of 36 bacteria isolated from hibernating arctic ground squirrels.</title>
        <authorList>
            <person name="McKee H."/>
            <person name="Mullen L."/>
            <person name="Drown D.M."/>
            <person name="Duddleston K.N."/>
        </authorList>
    </citation>
    <scope>NUCLEOTIDE SEQUENCE</scope>
    <source>
        <strain evidence="3">AR004</strain>
    </source>
</reference>
<organism evidence="3">
    <name type="scientific">Actinomyces timonensis</name>
    <dbReference type="NCBI Taxonomy" id="1288391"/>
    <lineage>
        <taxon>Bacteria</taxon>
        <taxon>Bacillati</taxon>
        <taxon>Actinomycetota</taxon>
        <taxon>Actinomycetes</taxon>
        <taxon>Actinomycetales</taxon>
        <taxon>Actinomycetaceae</taxon>
        <taxon>Actinomyces</taxon>
    </lineage>
</organism>
<evidence type="ECO:0000259" key="2">
    <source>
        <dbReference type="Pfam" id="PF01035"/>
    </source>
</evidence>
<evidence type="ECO:0000256" key="1">
    <source>
        <dbReference type="ARBA" id="ARBA00022763"/>
    </source>
</evidence>
<keyword evidence="1" id="KW-0227">DNA damage</keyword>
<dbReference type="RefSeq" id="WP_366180622.1">
    <property type="nucleotide sequence ID" value="NZ_CP159989.1"/>
</dbReference>
<dbReference type="AlphaFoldDB" id="A0AAU8N1X1"/>